<comment type="catalytic activity">
    <reaction evidence="5 7">
        <text>O-phospho-L-threonyl-[protein] + H2O = L-threonyl-[protein] + phosphate</text>
        <dbReference type="Rhea" id="RHEA:47004"/>
        <dbReference type="Rhea" id="RHEA-COMP:11060"/>
        <dbReference type="Rhea" id="RHEA-COMP:11605"/>
        <dbReference type="ChEBI" id="CHEBI:15377"/>
        <dbReference type="ChEBI" id="CHEBI:30013"/>
        <dbReference type="ChEBI" id="CHEBI:43474"/>
        <dbReference type="ChEBI" id="CHEBI:61977"/>
        <dbReference type="EC" id="3.1.3.16"/>
    </reaction>
</comment>
<reference evidence="12" key="1">
    <citation type="submission" date="2025-08" db="UniProtKB">
        <authorList>
            <consortium name="RefSeq"/>
        </authorList>
    </citation>
    <scope>IDENTIFICATION</scope>
    <source>
        <tissue evidence="12">Gonads</tissue>
    </source>
</reference>
<evidence type="ECO:0000256" key="2">
    <source>
        <dbReference type="ARBA" id="ARBA00022801"/>
    </source>
</evidence>
<dbReference type="InterPro" id="IPR000340">
    <property type="entry name" value="Dual-sp_phosphatase_cat-dom"/>
</dbReference>
<proteinExistence type="inferred from homology"/>
<dbReference type="STRING" id="7574.A0A1S3IFF1"/>
<dbReference type="GO" id="GO:0005737">
    <property type="term" value="C:cytoplasm"/>
    <property type="evidence" value="ECO:0007669"/>
    <property type="project" value="TreeGrafter"/>
</dbReference>
<dbReference type="KEGG" id="lak:106163845"/>
<evidence type="ECO:0000256" key="1">
    <source>
        <dbReference type="ARBA" id="ARBA00008601"/>
    </source>
</evidence>
<dbReference type="PANTHER" id="PTHR45682">
    <property type="entry name" value="AGAP008228-PA"/>
    <property type="match status" value="1"/>
</dbReference>
<evidence type="ECO:0000256" key="5">
    <source>
        <dbReference type="ARBA" id="ARBA00048336"/>
    </source>
</evidence>
<evidence type="ECO:0000256" key="3">
    <source>
        <dbReference type="ARBA" id="ARBA00022912"/>
    </source>
</evidence>
<evidence type="ECO:0000313" key="11">
    <source>
        <dbReference type="Proteomes" id="UP000085678"/>
    </source>
</evidence>
<dbReference type="PROSITE" id="PS50056">
    <property type="entry name" value="TYR_PHOSPHATASE_2"/>
    <property type="match status" value="1"/>
</dbReference>
<dbReference type="InterPro" id="IPR020422">
    <property type="entry name" value="TYR_PHOSPHATASE_DUAL_dom"/>
</dbReference>
<dbReference type="GO" id="GO:0033549">
    <property type="term" value="F:MAP kinase phosphatase activity"/>
    <property type="evidence" value="ECO:0007669"/>
    <property type="project" value="TreeGrafter"/>
</dbReference>
<dbReference type="InParanoid" id="A0A1S3IFF1"/>
<evidence type="ECO:0000256" key="4">
    <source>
        <dbReference type="ARBA" id="ARBA00047761"/>
    </source>
</evidence>
<keyword evidence="2 7" id="KW-0378">Hydrolase</keyword>
<evidence type="ECO:0000259" key="9">
    <source>
        <dbReference type="PROSITE" id="PS50054"/>
    </source>
</evidence>
<dbReference type="OMA" id="RIMHIFI"/>
<dbReference type="EC" id="3.1.3.16" evidence="7"/>
<dbReference type="EC" id="3.1.3.48" evidence="7"/>
<feature type="compositionally biased region" description="Low complexity" evidence="8">
    <location>
        <begin position="12"/>
        <end position="24"/>
    </location>
</feature>
<dbReference type="InterPro" id="IPR000387">
    <property type="entry name" value="Tyr_Pase_dom"/>
</dbReference>
<feature type="active site" description="Phosphocysteine intermediate" evidence="6">
    <location>
        <position position="128"/>
    </location>
</feature>
<comment type="catalytic activity">
    <reaction evidence="7">
        <text>O-phospho-L-tyrosyl-[protein] + H2O = L-tyrosyl-[protein] + phosphate</text>
        <dbReference type="Rhea" id="RHEA:10684"/>
        <dbReference type="Rhea" id="RHEA-COMP:10136"/>
        <dbReference type="Rhea" id="RHEA-COMP:20101"/>
        <dbReference type="ChEBI" id="CHEBI:15377"/>
        <dbReference type="ChEBI" id="CHEBI:43474"/>
        <dbReference type="ChEBI" id="CHEBI:46858"/>
        <dbReference type="ChEBI" id="CHEBI:61978"/>
        <dbReference type="EC" id="3.1.3.48"/>
    </reaction>
</comment>
<dbReference type="InterPro" id="IPR029021">
    <property type="entry name" value="Prot-tyrosine_phosphatase-like"/>
</dbReference>
<dbReference type="AlphaFoldDB" id="A0A1S3IFF1"/>
<dbReference type="RefSeq" id="XP_013396995.1">
    <property type="nucleotide sequence ID" value="XM_013541541.1"/>
</dbReference>
<dbReference type="Gene3D" id="3.90.190.10">
    <property type="entry name" value="Protein tyrosine phosphatase superfamily"/>
    <property type="match status" value="1"/>
</dbReference>
<dbReference type="PROSITE" id="PS00383">
    <property type="entry name" value="TYR_PHOSPHATASE_1"/>
    <property type="match status" value="1"/>
</dbReference>
<dbReference type="GO" id="GO:0004725">
    <property type="term" value="F:protein tyrosine phosphatase activity"/>
    <property type="evidence" value="ECO:0007669"/>
    <property type="project" value="UniProtKB-EC"/>
</dbReference>
<evidence type="ECO:0000259" key="10">
    <source>
        <dbReference type="PROSITE" id="PS50056"/>
    </source>
</evidence>
<dbReference type="PANTHER" id="PTHR45682:SF1">
    <property type="entry name" value="DUAL SPECIFICITY PROTEIN PHOSPHATASE 3"/>
    <property type="match status" value="1"/>
</dbReference>
<sequence>MEDEGNDGTYGSVPVTSQAATTSTVVGKPRDFVTQGVTGMESYLHGLTTAKSKSELKRLGITHILNCAKGKSPYHVNTNHVMYRDLGVKFKAIEATDQMNFDLSPYFEETANFIEEAITSGGRIVVHCREGVSRSAAITLAYLMLKKHMTVQQAVRAMRKKREICPNDGFLLQLCYLNDKLLKANHFSDTEQDS</sequence>
<dbReference type="InterPro" id="IPR020405">
    <property type="entry name" value="Atypical_DUSP_subfamA"/>
</dbReference>
<keyword evidence="3 7" id="KW-0904">Protein phosphatase</keyword>
<dbReference type="GO" id="GO:0043409">
    <property type="term" value="P:negative regulation of MAPK cascade"/>
    <property type="evidence" value="ECO:0007669"/>
    <property type="project" value="TreeGrafter"/>
</dbReference>
<dbReference type="Proteomes" id="UP000085678">
    <property type="component" value="Unplaced"/>
</dbReference>
<evidence type="ECO:0000313" key="12">
    <source>
        <dbReference type="RefSeq" id="XP_013396995.1"/>
    </source>
</evidence>
<dbReference type="GeneID" id="106163845"/>
<dbReference type="Pfam" id="PF00782">
    <property type="entry name" value="DSPc"/>
    <property type="match status" value="1"/>
</dbReference>
<gene>
    <name evidence="12" type="primary">LOC106163845</name>
</gene>
<feature type="region of interest" description="Disordered" evidence="8">
    <location>
        <begin position="1"/>
        <end position="24"/>
    </location>
</feature>
<feature type="domain" description="Tyrosine-protein phosphatase" evidence="9">
    <location>
        <begin position="31"/>
        <end position="183"/>
    </location>
</feature>
<dbReference type="InterPro" id="IPR016130">
    <property type="entry name" value="Tyr_Pase_AS"/>
</dbReference>
<comment type="catalytic activity">
    <reaction evidence="4 7">
        <text>O-phospho-L-seryl-[protein] + H2O = L-seryl-[protein] + phosphate</text>
        <dbReference type="Rhea" id="RHEA:20629"/>
        <dbReference type="Rhea" id="RHEA-COMP:9863"/>
        <dbReference type="Rhea" id="RHEA-COMP:11604"/>
        <dbReference type="ChEBI" id="CHEBI:15377"/>
        <dbReference type="ChEBI" id="CHEBI:29999"/>
        <dbReference type="ChEBI" id="CHEBI:43474"/>
        <dbReference type="ChEBI" id="CHEBI:83421"/>
        <dbReference type="EC" id="3.1.3.16"/>
    </reaction>
</comment>
<dbReference type="GO" id="GO:0008138">
    <property type="term" value="F:protein tyrosine/serine/threonine phosphatase activity"/>
    <property type="evidence" value="ECO:0007669"/>
    <property type="project" value="UniProtKB-UniRule"/>
</dbReference>
<dbReference type="PRINTS" id="PR01909">
    <property type="entry name" value="ADSPHPHTASEA"/>
</dbReference>
<organism evidence="11 12">
    <name type="scientific">Lingula anatina</name>
    <name type="common">Brachiopod</name>
    <name type="synonym">Lingula unguis</name>
    <dbReference type="NCBI Taxonomy" id="7574"/>
    <lineage>
        <taxon>Eukaryota</taxon>
        <taxon>Metazoa</taxon>
        <taxon>Spiralia</taxon>
        <taxon>Lophotrochozoa</taxon>
        <taxon>Brachiopoda</taxon>
        <taxon>Linguliformea</taxon>
        <taxon>Lingulata</taxon>
        <taxon>Lingulida</taxon>
        <taxon>Linguloidea</taxon>
        <taxon>Lingulidae</taxon>
        <taxon>Lingula</taxon>
    </lineage>
</organism>
<evidence type="ECO:0000256" key="6">
    <source>
        <dbReference type="PIRSR" id="PIRSR620405-1"/>
    </source>
</evidence>
<evidence type="ECO:0000256" key="7">
    <source>
        <dbReference type="RuleBase" id="RU366038"/>
    </source>
</evidence>
<name>A0A1S3IFF1_LINAN</name>
<evidence type="ECO:0000256" key="8">
    <source>
        <dbReference type="SAM" id="MobiDB-lite"/>
    </source>
</evidence>
<dbReference type="SMART" id="SM00195">
    <property type="entry name" value="DSPc"/>
    <property type="match status" value="1"/>
</dbReference>
<keyword evidence="11" id="KW-1185">Reference proteome</keyword>
<comment type="function">
    <text evidence="7">Dual specificity phosphatase able to dephosphorylate phosphotyrosine, phosphoserine and phosphothreonine residues, with a preference for phosphotyrosine as a substrate.</text>
</comment>
<feature type="domain" description="Tyrosine specific protein phosphatases" evidence="10">
    <location>
        <begin position="105"/>
        <end position="162"/>
    </location>
</feature>
<protein>
    <recommendedName>
        <fullName evidence="7">Dual specificity protein phosphatase</fullName>
        <ecNumber evidence="7">3.1.3.16</ecNumber>
        <ecNumber evidence="7">3.1.3.48</ecNumber>
    </recommendedName>
</protein>
<comment type="similarity">
    <text evidence="1 7">Belongs to the protein-tyrosine phosphatase family. Non-receptor class dual specificity subfamily.</text>
</comment>
<dbReference type="GO" id="GO:0004722">
    <property type="term" value="F:protein serine/threonine phosphatase activity"/>
    <property type="evidence" value="ECO:0007669"/>
    <property type="project" value="UniProtKB-EC"/>
</dbReference>
<dbReference type="PROSITE" id="PS50054">
    <property type="entry name" value="TYR_PHOSPHATASE_DUAL"/>
    <property type="match status" value="1"/>
</dbReference>
<accession>A0A1S3IFF1</accession>
<dbReference type="SUPFAM" id="SSF52799">
    <property type="entry name" value="(Phosphotyrosine protein) phosphatases II"/>
    <property type="match status" value="1"/>
</dbReference>
<dbReference type="OrthoDB" id="426001at2759"/>